<keyword evidence="11" id="KW-1185">Reference proteome</keyword>
<dbReference type="EMBL" id="PUEJ01000005">
    <property type="protein sequence ID" value="PRH86866.1"/>
    <property type="molecule type" value="Genomic_DNA"/>
</dbReference>
<dbReference type="NCBIfam" id="TIGR00871">
    <property type="entry name" value="zwf"/>
    <property type="match status" value="1"/>
</dbReference>
<dbReference type="GO" id="GO:0006006">
    <property type="term" value="P:glucose metabolic process"/>
    <property type="evidence" value="ECO:0007669"/>
    <property type="project" value="UniProtKB-KW"/>
</dbReference>
<evidence type="ECO:0000313" key="11">
    <source>
        <dbReference type="Proteomes" id="UP000237682"/>
    </source>
</evidence>
<dbReference type="GO" id="GO:0009051">
    <property type="term" value="P:pentose-phosphate shunt, oxidative branch"/>
    <property type="evidence" value="ECO:0007669"/>
    <property type="project" value="TreeGrafter"/>
</dbReference>
<feature type="active site" description="Proton acceptor" evidence="7">
    <location>
        <position position="255"/>
    </location>
</feature>
<dbReference type="InterPro" id="IPR019796">
    <property type="entry name" value="G6P_DH_AS"/>
</dbReference>
<feature type="domain" description="Glucose-6-phosphate dehydrogenase C-terminal" evidence="9">
    <location>
        <begin position="204"/>
        <end position="503"/>
    </location>
</feature>
<dbReference type="Gene3D" id="3.30.360.10">
    <property type="entry name" value="Dihydrodipicolinate Reductase, domain 2"/>
    <property type="match status" value="1"/>
</dbReference>
<comment type="caution">
    <text evidence="10">The sequence shown here is derived from an EMBL/GenBank/DDBJ whole genome shotgun (WGS) entry which is preliminary data.</text>
</comment>
<dbReference type="PROSITE" id="PS00069">
    <property type="entry name" value="G6P_DEHYDROGENASE"/>
    <property type="match status" value="1"/>
</dbReference>
<feature type="binding site" evidence="7">
    <location>
        <position position="355"/>
    </location>
    <ligand>
        <name>substrate</name>
    </ligand>
</feature>
<dbReference type="Gene3D" id="3.40.50.720">
    <property type="entry name" value="NAD(P)-binding Rossmann-like Domain"/>
    <property type="match status" value="1"/>
</dbReference>
<accession>A0A2S9QBZ0</accession>
<feature type="binding site" evidence="7">
    <location>
        <begin position="97"/>
        <end position="98"/>
    </location>
    <ligand>
        <name>NADP(+)</name>
        <dbReference type="ChEBI" id="CHEBI:58349"/>
    </ligand>
</feature>
<feature type="binding site" evidence="7">
    <location>
        <position position="250"/>
    </location>
    <ligand>
        <name>substrate</name>
    </ligand>
</feature>
<dbReference type="UniPathway" id="UPA00115">
    <property type="reaction ID" value="UER00408"/>
</dbReference>
<gene>
    <name evidence="7 10" type="primary">zwf</name>
    <name evidence="10" type="ORF">C5L14_16385</name>
</gene>
<evidence type="ECO:0000313" key="10">
    <source>
        <dbReference type="EMBL" id="PRH86866.1"/>
    </source>
</evidence>
<keyword evidence="4 7" id="KW-0521">NADP</keyword>
<comment type="function">
    <text evidence="7">Catalyzes the oxidation of glucose 6-phosphate to 6-phosphogluconolactone.</text>
</comment>
<dbReference type="Pfam" id="PF02781">
    <property type="entry name" value="G6PD_C"/>
    <property type="match status" value="1"/>
</dbReference>
<dbReference type="PANTHER" id="PTHR23429:SF0">
    <property type="entry name" value="GLUCOSE-6-PHOSPHATE 1-DEHYDROGENASE"/>
    <property type="match status" value="1"/>
</dbReference>
<dbReference type="PANTHER" id="PTHR23429">
    <property type="entry name" value="GLUCOSE-6-PHOSPHATE 1-DEHYDROGENASE G6PD"/>
    <property type="match status" value="1"/>
</dbReference>
<dbReference type="GO" id="GO:0050661">
    <property type="term" value="F:NADP binding"/>
    <property type="evidence" value="ECO:0007669"/>
    <property type="project" value="UniProtKB-UniRule"/>
</dbReference>
<comment type="pathway">
    <text evidence="1 7">Carbohydrate degradation; pentose phosphate pathway; D-ribulose 5-phosphate from D-glucose 6-phosphate (oxidative stage): step 1/3.</text>
</comment>
<organism evidence="10 11">
    <name type="scientific">Labrys okinawensis</name>
    <dbReference type="NCBI Taxonomy" id="346911"/>
    <lineage>
        <taxon>Bacteria</taxon>
        <taxon>Pseudomonadati</taxon>
        <taxon>Pseudomonadota</taxon>
        <taxon>Alphaproteobacteria</taxon>
        <taxon>Hyphomicrobiales</taxon>
        <taxon>Xanthobacteraceae</taxon>
        <taxon>Labrys</taxon>
    </lineage>
</organism>
<dbReference type="InterPro" id="IPR022674">
    <property type="entry name" value="G6P_DH_NAD-bd"/>
</dbReference>
<dbReference type="OrthoDB" id="9802739at2"/>
<comment type="catalytic activity">
    <reaction evidence="7">
        <text>D-glucose 6-phosphate + NADP(+) = 6-phospho-D-glucono-1,5-lactone + NADPH + H(+)</text>
        <dbReference type="Rhea" id="RHEA:15841"/>
        <dbReference type="ChEBI" id="CHEBI:15378"/>
        <dbReference type="ChEBI" id="CHEBI:57783"/>
        <dbReference type="ChEBI" id="CHEBI:57955"/>
        <dbReference type="ChEBI" id="CHEBI:58349"/>
        <dbReference type="ChEBI" id="CHEBI:61548"/>
        <dbReference type="EC" id="1.1.1.49"/>
    </reaction>
</comment>
<dbReference type="InterPro" id="IPR036291">
    <property type="entry name" value="NAD(P)-bd_dom_sf"/>
</dbReference>
<protein>
    <recommendedName>
        <fullName evidence="7">Glucose-6-phosphate 1-dehydrogenase</fullName>
        <shortName evidence="7">G6PD</shortName>
        <ecNumber evidence="7">1.1.1.49</ecNumber>
    </recommendedName>
</protein>
<comment type="caution">
    <text evidence="7">Lacks conserved residue(s) required for the propagation of feature annotation.</text>
</comment>
<feature type="binding site" evidence="7">
    <location>
        <position position="55"/>
    </location>
    <ligand>
        <name>NADP(+)</name>
        <dbReference type="ChEBI" id="CHEBI:58349"/>
    </ligand>
</feature>
<evidence type="ECO:0000256" key="7">
    <source>
        <dbReference type="HAMAP-Rule" id="MF_00966"/>
    </source>
</evidence>
<feature type="domain" description="Glucose-6-phosphate dehydrogenase NAD-binding" evidence="8">
    <location>
        <begin position="18"/>
        <end position="202"/>
    </location>
</feature>
<evidence type="ECO:0000256" key="1">
    <source>
        <dbReference type="ARBA" id="ARBA00004937"/>
    </source>
</evidence>
<dbReference type="SUPFAM" id="SSF51735">
    <property type="entry name" value="NAD(P)-binding Rossmann-fold domains"/>
    <property type="match status" value="1"/>
</dbReference>
<dbReference type="PRINTS" id="PR00079">
    <property type="entry name" value="G6PDHDRGNASE"/>
</dbReference>
<dbReference type="PIRSF" id="PIRSF000110">
    <property type="entry name" value="G6PD"/>
    <property type="match status" value="1"/>
</dbReference>
<evidence type="ECO:0000256" key="4">
    <source>
        <dbReference type="ARBA" id="ARBA00022857"/>
    </source>
</evidence>
<dbReference type="Proteomes" id="UP000237682">
    <property type="component" value="Unassembled WGS sequence"/>
</dbReference>
<dbReference type="RefSeq" id="WP_105863090.1">
    <property type="nucleotide sequence ID" value="NZ_PUEJ01000005.1"/>
</dbReference>
<dbReference type="EC" id="1.1.1.49" evidence="7"/>
<feature type="binding site" evidence="7">
    <location>
        <position position="163"/>
    </location>
    <ligand>
        <name>NADP(+)</name>
        <dbReference type="ChEBI" id="CHEBI:58349"/>
    </ligand>
</feature>
<evidence type="ECO:0000256" key="5">
    <source>
        <dbReference type="ARBA" id="ARBA00023002"/>
    </source>
</evidence>
<dbReference type="HAMAP" id="MF_00966">
    <property type="entry name" value="G6PD"/>
    <property type="match status" value="1"/>
</dbReference>
<feature type="binding site" evidence="7">
    <location>
        <position position="231"/>
    </location>
    <ligand>
        <name>substrate</name>
    </ligand>
</feature>
<dbReference type="InterPro" id="IPR001282">
    <property type="entry name" value="G6P_DH"/>
</dbReference>
<dbReference type="AlphaFoldDB" id="A0A2S9QBZ0"/>
<dbReference type="Pfam" id="PF00479">
    <property type="entry name" value="G6PD_N"/>
    <property type="match status" value="1"/>
</dbReference>
<keyword evidence="5 7" id="KW-0560">Oxidoreductase</keyword>
<evidence type="ECO:0000256" key="3">
    <source>
        <dbReference type="ARBA" id="ARBA00022526"/>
    </source>
</evidence>
<keyword evidence="6 7" id="KW-0119">Carbohydrate metabolism</keyword>
<reference evidence="10 11" key="1">
    <citation type="submission" date="2018-02" db="EMBL/GenBank/DDBJ databases">
        <title>Whole genome sequencing of endophytic bacterium.</title>
        <authorList>
            <person name="Eedara R."/>
            <person name="Podile A.R."/>
        </authorList>
    </citation>
    <scope>NUCLEOTIDE SEQUENCE [LARGE SCALE GENOMIC DNA]</scope>
    <source>
        <strain evidence="10 11">RP1T</strain>
    </source>
</reference>
<evidence type="ECO:0000256" key="2">
    <source>
        <dbReference type="ARBA" id="ARBA00009975"/>
    </source>
</evidence>
<dbReference type="SUPFAM" id="SSF55347">
    <property type="entry name" value="Glyceraldehyde-3-phosphate dehydrogenase-like, C-terminal domain"/>
    <property type="match status" value="1"/>
</dbReference>
<feature type="binding site" evidence="7">
    <location>
        <position position="193"/>
    </location>
    <ligand>
        <name>substrate</name>
    </ligand>
</feature>
<proteinExistence type="inferred from homology"/>
<name>A0A2S9QBZ0_9HYPH</name>
<evidence type="ECO:0000256" key="6">
    <source>
        <dbReference type="ARBA" id="ARBA00023277"/>
    </source>
</evidence>
<evidence type="ECO:0000259" key="8">
    <source>
        <dbReference type="Pfam" id="PF00479"/>
    </source>
</evidence>
<dbReference type="GO" id="GO:0004345">
    <property type="term" value="F:glucose-6-phosphate dehydrogenase activity"/>
    <property type="evidence" value="ECO:0007669"/>
    <property type="project" value="UniProtKB-UniRule"/>
</dbReference>
<dbReference type="GO" id="GO:0005829">
    <property type="term" value="C:cytosol"/>
    <property type="evidence" value="ECO:0007669"/>
    <property type="project" value="TreeGrafter"/>
</dbReference>
<dbReference type="InterPro" id="IPR022675">
    <property type="entry name" value="G6P_DH_C"/>
</dbReference>
<sequence>MNAHHINKGGAAGPCCFVVFGANGDLTKRLLVPALYNLAATGLLPENFAIVGVVRRPMEDDVFRQSLVDGLKQFATRPVDQAVADKLFACVTSVVAEVDNPDSFRDLARHLEKVESGRNTGGNRLFYLATPPSGFAPITRLLQEVGLSQEVEGGPWRRVIVEKPFGTDLASAQALNRQLLSVLSEDQIYRMDHYLGKETVQNIMILRFANGLFEPIWNRDHIDHVQISVAETVTVERRGAFYDATGALRDMVPNHLCQLLSLIAMEPPARYSANSVRSEKAEALAAITQYTPEQAILNSVRAQYGPGIIRDTPITAYRASQDVNPKSVTPTYTAIKFAIDNWRWAGVPFYLRTGKALAKRKTEVAIRFKDAPIAMFRDTALSGMGPNTLVLDIQPEEGITLHFNAKVPGPKIDLAGVGMDFKYKDYFEAAASTGYETLIYDCMIGDAMLFQRADGVEAGWAAVQPFLDAWANAGDRGLATYAAGSEGPAAAEVMLARDGRSWRPIA</sequence>
<feature type="binding site" evidence="7">
    <location>
        <position position="197"/>
    </location>
    <ligand>
        <name>substrate</name>
    </ligand>
</feature>
<comment type="similarity">
    <text evidence="2 7">Belongs to the glucose-6-phosphate dehydrogenase family.</text>
</comment>
<keyword evidence="3 7" id="KW-0313">Glucose metabolism</keyword>
<evidence type="ECO:0000259" key="9">
    <source>
        <dbReference type="Pfam" id="PF02781"/>
    </source>
</evidence>